<keyword evidence="5 9" id="KW-0997">Cell inner membrane</keyword>
<dbReference type="Gene3D" id="3.30.1300.30">
    <property type="entry name" value="GSPII I/J protein-like"/>
    <property type="match status" value="1"/>
</dbReference>
<proteinExistence type="inferred from homology"/>
<evidence type="ECO:0000256" key="6">
    <source>
        <dbReference type="ARBA" id="ARBA00022692"/>
    </source>
</evidence>
<dbReference type="GO" id="GO:0005886">
    <property type="term" value="C:plasma membrane"/>
    <property type="evidence" value="ECO:0007669"/>
    <property type="project" value="UniProtKB-SubCell"/>
</dbReference>
<dbReference type="InterPro" id="IPR010052">
    <property type="entry name" value="T2SS_protein-GspI"/>
</dbReference>
<evidence type="ECO:0000256" key="7">
    <source>
        <dbReference type="ARBA" id="ARBA00022989"/>
    </source>
</evidence>
<evidence type="ECO:0000256" key="4">
    <source>
        <dbReference type="ARBA" id="ARBA00022481"/>
    </source>
</evidence>
<comment type="caution">
    <text evidence="11">The sequence shown here is derived from an EMBL/GenBank/DDBJ whole genome shotgun (WGS) entry which is preliminary data.</text>
</comment>
<keyword evidence="6 9" id="KW-0812">Transmembrane</keyword>
<dbReference type="InterPro" id="IPR045584">
    <property type="entry name" value="Pilin-like"/>
</dbReference>
<dbReference type="NCBIfam" id="TIGR02532">
    <property type="entry name" value="IV_pilin_GFxxxE"/>
    <property type="match status" value="1"/>
</dbReference>
<reference evidence="11" key="2">
    <citation type="submission" date="2020-09" db="EMBL/GenBank/DDBJ databases">
        <authorList>
            <person name="Sun Q."/>
            <person name="Kim S."/>
        </authorList>
    </citation>
    <scope>NUCLEOTIDE SEQUENCE</scope>
    <source>
        <strain evidence="11">KCTC 32182</strain>
    </source>
</reference>
<dbReference type="SUPFAM" id="SSF54523">
    <property type="entry name" value="Pili subunits"/>
    <property type="match status" value="1"/>
</dbReference>
<dbReference type="Pfam" id="PF07963">
    <property type="entry name" value="N_methyl"/>
    <property type="match status" value="1"/>
</dbReference>
<keyword evidence="4 9" id="KW-0488">Methylation</keyword>
<keyword evidence="8 9" id="KW-0472">Membrane</keyword>
<comment type="subcellular location">
    <subcellularLocation>
        <location evidence="1 9">Cell inner membrane</location>
        <topology evidence="1 9">Single-pass membrane protein</topology>
    </subcellularLocation>
</comment>
<organism evidence="11 12">
    <name type="scientific">Paludibacterium paludis</name>
    <dbReference type="NCBI Taxonomy" id="1225769"/>
    <lineage>
        <taxon>Bacteria</taxon>
        <taxon>Pseudomonadati</taxon>
        <taxon>Pseudomonadota</taxon>
        <taxon>Betaproteobacteria</taxon>
        <taxon>Neisseriales</taxon>
        <taxon>Chromobacteriaceae</taxon>
        <taxon>Paludibacterium</taxon>
    </lineage>
</organism>
<evidence type="ECO:0000256" key="9">
    <source>
        <dbReference type="RuleBase" id="RU368030"/>
    </source>
</evidence>
<dbReference type="InterPro" id="IPR012902">
    <property type="entry name" value="N_methyl_site"/>
</dbReference>
<dbReference type="NCBIfam" id="TIGR01707">
    <property type="entry name" value="gspI"/>
    <property type="match status" value="1"/>
</dbReference>
<keyword evidence="12" id="KW-1185">Reference proteome</keyword>
<dbReference type="PANTHER" id="PTHR38779">
    <property type="entry name" value="TYPE II SECRETION SYSTEM PROTEIN I-RELATED"/>
    <property type="match status" value="1"/>
</dbReference>
<accession>A0A918NXR0</accession>
<evidence type="ECO:0000313" key="11">
    <source>
        <dbReference type="EMBL" id="GGY04336.1"/>
    </source>
</evidence>
<keyword evidence="7 9" id="KW-1133">Transmembrane helix</keyword>
<comment type="function">
    <text evidence="9">Component of the type II secretion system required for the energy-dependent secretion of extracellular factors such as proteases and toxins from the periplasm.</text>
</comment>
<dbReference type="GO" id="GO:0015627">
    <property type="term" value="C:type II protein secretion system complex"/>
    <property type="evidence" value="ECO:0007669"/>
    <property type="project" value="UniProtKB-UniRule"/>
</dbReference>
<dbReference type="RefSeq" id="WP_189530505.1">
    <property type="nucleotide sequence ID" value="NZ_BMYX01000001.1"/>
</dbReference>
<evidence type="ECO:0000256" key="1">
    <source>
        <dbReference type="ARBA" id="ARBA00004377"/>
    </source>
</evidence>
<reference evidence="11" key="1">
    <citation type="journal article" date="2014" name="Int. J. Syst. Evol. Microbiol.">
        <title>Complete genome sequence of Corynebacterium casei LMG S-19264T (=DSM 44701T), isolated from a smear-ripened cheese.</title>
        <authorList>
            <consortium name="US DOE Joint Genome Institute (JGI-PGF)"/>
            <person name="Walter F."/>
            <person name="Albersmeier A."/>
            <person name="Kalinowski J."/>
            <person name="Ruckert C."/>
        </authorList>
    </citation>
    <scope>NUCLEOTIDE SEQUENCE</scope>
    <source>
        <strain evidence="11">KCTC 32182</strain>
    </source>
</reference>
<evidence type="ECO:0000256" key="8">
    <source>
        <dbReference type="ARBA" id="ARBA00023136"/>
    </source>
</evidence>
<protein>
    <recommendedName>
        <fullName evidence="9">Type II secretion system protein I</fullName>
        <shortName evidence="9">T2SS minor pseudopilin I</shortName>
    </recommendedName>
</protein>
<dbReference type="PANTHER" id="PTHR38779:SF2">
    <property type="entry name" value="TYPE II SECRETION SYSTEM PROTEIN I-RELATED"/>
    <property type="match status" value="1"/>
</dbReference>
<evidence type="ECO:0000256" key="3">
    <source>
        <dbReference type="ARBA" id="ARBA00022475"/>
    </source>
</evidence>
<comment type="similarity">
    <text evidence="2 9">Belongs to the GSP I family.</text>
</comment>
<evidence type="ECO:0000259" key="10">
    <source>
        <dbReference type="Pfam" id="PF02501"/>
    </source>
</evidence>
<dbReference type="PROSITE" id="PS00409">
    <property type="entry name" value="PROKAR_NTER_METHYL"/>
    <property type="match status" value="1"/>
</dbReference>
<dbReference type="EMBL" id="BMYX01000001">
    <property type="protein sequence ID" value="GGY04336.1"/>
    <property type="molecule type" value="Genomic_DNA"/>
</dbReference>
<evidence type="ECO:0000256" key="5">
    <source>
        <dbReference type="ARBA" id="ARBA00022519"/>
    </source>
</evidence>
<dbReference type="Proteomes" id="UP000645257">
    <property type="component" value="Unassembled WGS sequence"/>
</dbReference>
<feature type="domain" description="Type II secretion system protein GspI C-terminal" evidence="10">
    <location>
        <begin position="48"/>
        <end position="122"/>
    </location>
</feature>
<comment type="subunit">
    <text evidence="9">Type II secretion is composed of four main components: the outer membrane complex, the inner membrane complex, the cytoplasmic secretion ATPase and the periplasm-spanning pseudopilus.</text>
</comment>
<keyword evidence="3" id="KW-1003">Cell membrane</keyword>
<dbReference type="Pfam" id="PF02501">
    <property type="entry name" value="T2SSI"/>
    <property type="match status" value="1"/>
</dbReference>
<evidence type="ECO:0000256" key="2">
    <source>
        <dbReference type="ARBA" id="ARBA00008358"/>
    </source>
</evidence>
<comment type="PTM">
    <text evidence="9">Cleaved by prepilin peptidase.</text>
</comment>
<name>A0A918NXR0_9NEIS</name>
<dbReference type="GO" id="GO:0015628">
    <property type="term" value="P:protein secretion by the type II secretion system"/>
    <property type="evidence" value="ECO:0007669"/>
    <property type="project" value="UniProtKB-UniRule"/>
</dbReference>
<evidence type="ECO:0000313" key="12">
    <source>
        <dbReference type="Proteomes" id="UP000645257"/>
    </source>
</evidence>
<dbReference type="AlphaFoldDB" id="A0A918NXR0"/>
<sequence length="129" mass="13582">MTPRPSPPAGRAAGFTLIEVLIALTIVGVALAAFARMTGQTAANAGYLAESSLAMLSADNALAELRIGTLPAPGVRVLDCPQGDLPLVCRVEILAAPQALRDVAVDVYDGRERNRRLAHLTTRLPEPRS</sequence>
<feature type="transmembrane region" description="Helical" evidence="9">
    <location>
        <begin position="12"/>
        <end position="34"/>
    </location>
</feature>
<gene>
    <name evidence="11" type="ORF">GCM10011289_03560</name>
</gene>
<dbReference type="InterPro" id="IPR003413">
    <property type="entry name" value="T2SS_GspI_C"/>
</dbReference>